<organism evidence="2">
    <name type="scientific">Tanacetum cinerariifolium</name>
    <name type="common">Dalmatian daisy</name>
    <name type="synonym">Chrysanthemum cinerariifolium</name>
    <dbReference type="NCBI Taxonomy" id="118510"/>
    <lineage>
        <taxon>Eukaryota</taxon>
        <taxon>Viridiplantae</taxon>
        <taxon>Streptophyta</taxon>
        <taxon>Embryophyta</taxon>
        <taxon>Tracheophyta</taxon>
        <taxon>Spermatophyta</taxon>
        <taxon>Magnoliopsida</taxon>
        <taxon>eudicotyledons</taxon>
        <taxon>Gunneridae</taxon>
        <taxon>Pentapetalae</taxon>
        <taxon>asterids</taxon>
        <taxon>campanulids</taxon>
        <taxon>Asterales</taxon>
        <taxon>Asteraceae</taxon>
        <taxon>Asteroideae</taxon>
        <taxon>Anthemideae</taxon>
        <taxon>Anthemidinae</taxon>
        <taxon>Tanacetum</taxon>
    </lineage>
</organism>
<name>A0A699VQ07_TANCI</name>
<evidence type="ECO:0000313" key="2">
    <source>
        <dbReference type="EMBL" id="GFD35436.1"/>
    </source>
</evidence>
<dbReference type="AlphaFoldDB" id="A0A699VQ07"/>
<evidence type="ECO:0000256" key="1">
    <source>
        <dbReference type="SAM" id="MobiDB-lite"/>
    </source>
</evidence>
<protein>
    <recommendedName>
        <fullName evidence="3">Reverse transcriptase domain-containing protein</fullName>
    </recommendedName>
</protein>
<proteinExistence type="predicted"/>
<evidence type="ECO:0008006" key="3">
    <source>
        <dbReference type="Google" id="ProtNLM"/>
    </source>
</evidence>
<feature type="compositionally biased region" description="Low complexity" evidence="1">
    <location>
        <begin position="14"/>
        <end position="24"/>
    </location>
</feature>
<feature type="non-terminal residue" evidence="2">
    <location>
        <position position="68"/>
    </location>
</feature>
<gene>
    <name evidence="2" type="ORF">Tci_907405</name>
</gene>
<sequence length="68" mass="7726">MQTRSSSRLINDQSSNPTSSTNLNPKDRNRRRSMQRIKNSNLEEHSHPVVTMADQRTMAELLCAPTEG</sequence>
<feature type="region of interest" description="Disordered" evidence="1">
    <location>
        <begin position="1"/>
        <end position="46"/>
    </location>
</feature>
<dbReference type="EMBL" id="BKCJ011458936">
    <property type="protein sequence ID" value="GFD35436.1"/>
    <property type="molecule type" value="Genomic_DNA"/>
</dbReference>
<comment type="caution">
    <text evidence="2">The sequence shown here is derived from an EMBL/GenBank/DDBJ whole genome shotgun (WGS) entry which is preliminary data.</text>
</comment>
<feature type="compositionally biased region" description="Polar residues" evidence="1">
    <location>
        <begin position="1"/>
        <end position="13"/>
    </location>
</feature>
<reference evidence="2" key="1">
    <citation type="journal article" date="2019" name="Sci. Rep.">
        <title>Draft genome of Tanacetum cinerariifolium, the natural source of mosquito coil.</title>
        <authorList>
            <person name="Yamashiro T."/>
            <person name="Shiraishi A."/>
            <person name="Satake H."/>
            <person name="Nakayama K."/>
        </authorList>
    </citation>
    <scope>NUCLEOTIDE SEQUENCE</scope>
</reference>
<accession>A0A699VQ07</accession>